<evidence type="ECO:0000256" key="9">
    <source>
        <dbReference type="ARBA" id="ARBA00023065"/>
    </source>
</evidence>
<dbReference type="InterPro" id="IPR027359">
    <property type="entry name" value="Volt_channel_dom_sf"/>
</dbReference>
<protein>
    <submittedName>
        <fullName evidence="14">Potassium channel protein</fullName>
    </submittedName>
</protein>
<evidence type="ECO:0000256" key="3">
    <source>
        <dbReference type="ARBA" id="ARBA00022538"/>
    </source>
</evidence>
<dbReference type="EMBL" id="LKCM01000182">
    <property type="protein sequence ID" value="KPQ43073.1"/>
    <property type="molecule type" value="Genomic_DNA"/>
</dbReference>
<feature type="transmembrane region" description="Helical" evidence="12">
    <location>
        <begin position="70"/>
        <end position="89"/>
    </location>
</feature>
<dbReference type="GO" id="GO:0001508">
    <property type="term" value="P:action potential"/>
    <property type="evidence" value="ECO:0007669"/>
    <property type="project" value="TreeGrafter"/>
</dbReference>
<dbReference type="PATRIC" id="fig|1719120.3.peg.2596"/>
<gene>
    <name evidence="14" type="ORF">MPEBLZ_02379</name>
</gene>
<dbReference type="AlphaFoldDB" id="A0A0P8A8X9"/>
<dbReference type="Gene3D" id="1.20.120.350">
    <property type="entry name" value="Voltage-gated potassium channels. Chain C"/>
    <property type="match status" value="1"/>
</dbReference>
<dbReference type="Proteomes" id="UP000050360">
    <property type="component" value="Unassembled WGS sequence"/>
</dbReference>
<evidence type="ECO:0000256" key="2">
    <source>
        <dbReference type="ARBA" id="ARBA00022448"/>
    </source>
</evidence>
<keyword evidence="7" id="KW-0630">Potassium</keyword>
<reference evidence="14 15" key="1">
    <citation type="submission" date="2015-09" db="EMBL/GenBank/DDBJ databases">
        <title>A metagenomics-based metabolic model of nitrate-dependent anaerobic oxidation of methane by Methanoperedens-like archaea.</title>
        <authorList>
            <person name="Arshad A."/>
            <person name="Speth D.R."/>
            <person name="De Graaf R.M."/>
            <person name="Op Den Camp H.J."/>
            <person name="Jetten M.S."/>
            <person name="Welte C.U."/>
        </authorList>
    </citation>
    <scope>NUCLEOTIDE SEQUENCE [LARGE SCALE GENOMIC DNA]</scope>
</reference>
<comment type="subcellular location">
    <subcellularLocation>
        <location evidence="1">Membrane</location>
        <topology evidence="1">Multi-pass membrane protein</topology>
    </subcellularLocation>
</comment>
<keyword evidence="8 12" id="KW-1133">Transmembrane helix</keyword>
<name>A0A0P8A8X9_9EURY</name>
<dbReference type="Pfam" id="PF00520">
    <property type="entry name" value="Ion_trans"/>
    <property type="match status" value="1"/>
</dbReference>
<keyword evidence="6" id="KW-0851">Voltage-gated channel</keyword>
<evidence type="ECO:0000259" key="13">
    <source>
        <dbReference type="Pfam" id="PF00520"/>
    </source>
</evidence>
<keyword evidence="9" id="KW-0406">Ion transport</keyword>
<dbReference type="SUPFAM" id="SSF81324">
    <property type="entry name" value="Voltage-gated potassium channels"/>
    <property type="match status" value="1"/>
</dbReference>
<dbReference type="GO" id="GO:0008076">
    <property type="term" value="C:voltage-gated potassium channel complex"/>
    <property type="evidence" value="ECO:0007669"/>
    <property type="project" value="InterPro"/>
</dbReference>
<feature type="transmembrane region" description="Helical" evidence="12">
    <location>
        <begin position="165"/>
        <end position="185"/>
    </location>
</feature>
<evidence type="ECO:0000256" key="4">
    <source>
        <dbReference type="ARBA" id="ARBA00022692"/>
    </source>
</evidence>
<keyword evidence="5" id="KW-0631">Potassium channel</keyword>
<keyword evidence="4 12" id="KW-0812">Transmembrane</keyword>
<dbReference type="InterPro" id="IPR028325">
    <property type="entry name" value="VG_K_chnl"/>
</dbReference>
<evidence type="ECO:0000256" key="6">
    <source>
        <dbReference type="ARBA" id="ARBA00022882"/>
    </source>
</evidence>
<evidence type="ECO:0000256" key="11">
    <source>
        <dbReference type="ARBA" id="ARBA00023303"/>
    </source>
</evidence>
<proteinExistence type="predicted"/>
<feature type="transmembrane region" description="Helical" evidence="12">
    <location>
        <begin position="43"/>
        <end position="64"/>
    </location>
</feature>
<evidence type="ECO:0000256" key="5">
    <source>
        <dbReference type="ARBA" id="ARBA00022826"/>
    </source>
</evidence>
<dbReference type="InterPro" id="IPR005821">
    <property type="entry name" value="Ion_trans_dom"/>
</dbReference>
<evidence type="ECO:0000256" key="12">
    <source>
        <dbReference type="SAM" id="Phobius"/>
    </source>
</evidence>
<accession>A0A0P8A8X9</accession>
<keyword evidence="2" id="KW-0813">Transport</keyword>
<keyword evidence="11 14" id="KW-0407">Ion channel</keyword>
<evidence type="ECO:0000313" key="15">
    <source>
        <dbReference type="Proteomes" id="UP000050360"/>
    </source>
</evidence>
<feature type="domain" description="Ion transport" evidence="13">
    <location>
        <begin position="39"/>
        <end position="207"/>
    </location>
</feature>
<sequence length="255" mass="28921">MMNAQRYWNSLRTGLRPLWFVLGFVWMLLLIVDLIWGLNPFLLILSDVIWAIFIVDFIVEFILAPQKINYLKVNWITAISLLVPAIRVLRAVRIVRAMRATSIARGTRLMRLMGSLNRSMRALGTAMGRRRFGYVLMLTLIVTLSGAAGMYAFEREASTGGFESYGSSLWWTAMIITTMGTYWPVTPEGRMLSFILAVYAFTVFGYVTATLATFFIELDKSREEGHASAGTIEELRREVAALRDEIHSLCALKKD</sequence>
<evidence type="ECO:0000256" key="10">
    <source>
        <dbReference type="ARBA" id="ARBA00023136"/>
    </source>
</evidence>
<dbReference type="Gene3D" id="1.10.287.70">
    <property type="match status" value="1"/>
</dbReference>
<keyword evidence="3" id="KW-0633">Potassium transport</keyword>
<dbReference type="PANTHER" id="PTHR11537">
    <property type="entry name" value="VOLTAGE-GATED POTASSIUM CHANNEL"/>
    <property type="match status" value="1"/>
</dbReference>
<feature type="transmembrane region" description="Helical" evidence="12">
    <location>
        <begin position="18"/>
        <end position="36"/>
    </location>
</feature>
<dbReference type="GO" id="GO:0005249">
    <property type="term" value="F:voltage-gated potassium channel activity"/>
    <property type="evidence" value="ECO:0007669"/>
    <property type="project" value="InterPro"/>
</dbReference>
<evidence type="ECO:0000256" key="1">
    <source>
        <dbReference type="ARBA" id="ARBA00004141"/>
    </source>
</evidence>
<evidence type="ECO:0000313" key="14">
    <source>
        <dbReference type="EMBL" id="KPQ43073.1"/>
    </source>
</evidence>
<keyword evidence="10 12" id="KW-0472">Membrane</keyword>
<feature type="transmembrane region" description="Helical" evidence="12">
    <location>
        <begin position="192"/>
        <end position="216"/>
    </location>
</feature>
<comment type="caution">
    <text evidence="14">The sequence shown here is derived from an EMBL/GenBank/DDBJ whole genome shotgun (WGS) entry which is preliminary data.</text>
</comment>
<dbReference type="Gene3D" id="1.20.5.110">
    <property type="match status" value="1"/>
</dbReference>
<organism evidence="14 15">
    <name type="scientific">Candidatus Methanoperedens nitratireducens</name>
    <dbReference type="NCBI Taxonomy" id="1392998"/>
    <lineage>
        <taxon>Archaea</taxon>
        <taxon>Methanobacteriati</taxon>
        <taxon>Methanobacteriota</taxon>
        <taxon>Stenosarchaea group</taxon>
        <taxon>Methanomicrobia</taxon>
        <taxon>Methanosarcinales</taxon>
        <taxon>ANME-2 cluster</taxon>
        <taxon>Candidatus Methanoperedentaceae</taxon>
        <taxon>Candidatus Methanoperedens</taxon>
    </lineage>
</organism>
<feature type="transmembrane region" description="Helical" evidence="12">
    <location>
        <begin position="132"/>
        <end position="153"/>
    </location>
</feature>
<evidence type="ECO:0000256" key="8">
    <source>
        <dbReference type="ARBA" id="ARBA00022989"/>
    </source>
</evidence>
<dbReference type="PANTHER" id="PTHR11537:SF254">
    <property type="entry name" value="POTASSIUM VOLTAGE-GATED CHANNEL PROTEIN SHAB"/>
    <property type="match status" value="1"/>
</dbReference>
<evidence type="ECO:0000256" key="7">
    <source>
        <dbReference type="ARBA" id="ARBA00022958"/>
    </source>
</evidence>